<dbReference type="EMBL" id="CM001223">
    <property type="protein sequence ID" value="AES80328.2"/>
    <property type="molecule type" value="Genomic_DNA"/>
</dbReference>
<reference evidence="4" key="5">
    <citation type="submission" date="2015-04" db="UniProtKB">
        <authorList>
            <consortium name="EnsemblPlants"/>
        </authorList>
    </citation>
    <scope>IDENTIFICATION</scope>
    <source>
        <strain evidence="4">cv. Jemalong A17</strain>
    </source>
</reference>
<feature type="domain" description="F-box associated beta-propeller type 1" evidence="1">
    <location>
        <begin position="83"/>
        <end position="295"/>
    </location>
</feature>
<evidence type="ECO:0000313" key="5">
    <source>
        <dbReference type="Proteomes" id="UP000002051"/>
    </source>
</evidence>
<dbReference type="InterPro" id="IPR017451">
    <property type="entry name" value="F-box-assoc_interact_dom"/>
</dbReference>
<accession>A0A0C3W9M8</accession>
<dbReference type="PANTHER" id="PTHR31672:SF13">
    <property type="entry name" value="F-BOX PROTEIN CPR30-LIKE"/>
    <property type="match status" value="1"/>
</dbReference>
<evidence type="ECO:0000259" key="1">
    <source>
        <dbReference type="Pfam" id="PF07734"/>
    </source>
</evidence>
<reference evidence="2" key="2">
    <citation type="submission" date="2007-03" db="EMBL/GenBank/DDBJ databases">
        <authorList>
            <consortium name="The International Medicago Genome Annotation Group"/>
        </authorList>
    </citation>
    <scope>NUCLEOTIDE SEQUENCE</scope>
</reference>
<dbReference type="EMBL" id="AC148994">
    <property type="protein sequence ID" value="ABD28571.1"/>
    <property type="molecule type" value="Genomic_DNA"/>
</dbReference>
<dbReference type="InterPro" id="IPR011043">
    <property type="entry name" value="Gal_Oxase/kelch_b-propeller"/>
</dbReference>
<dbReference type="InterPro" id="IPR006527">
    <property type="entry name" value="F-box-assoc_dom_typ1"/>
</dbReference>
<sequence>MYYVTGAFANHGCLSSLISHPNFATLHFHLAASPTHNLLSIGNDCFPETLSIDFDASLSGDSAYVPPIIDFMDHQQHPQIGGSCRGFVFLHSDKGFYLWNPSTGVHKQIPRSPMTIGIKLNILNRNILRFLYGFAYEPSTDDYLVVLGSYKCYNDYDRVSGLITLEIFSLRTNKWKQVEVGFHLPYMVINTNRPSNKVGLFLNGAIHWVVHNHETNMNVIIAFDLKETTISEIALPKDFCVTYSIQYDLLVLDGLISAWIVDMDVVEIWVMQEYAVHSSWIKTLVFSIRPDPDFFLVYFTNCGDIVGTDGHDELVKFNYKGQLLENLSYHCCFSGRSKMVVYTESLLSLPTGVRLVNEL</sequence>
<name>Q2HV76_MEDTR</name>
<reference evidence="2" key="1">
    <citation type="submission" date="2004-07" db="EMBL/GenBank/DDBJ databases">
        <authorList>
            <person name="Town C.D."/>
        </authorList>
    </citation>
    <scope>NUCLEOTIDE SEQUENCE</scope>
</reference>
<organism evidence="2">
    <name type="scientific">Medicago truncatula</name>
    <name type="common">Barrel medic</name>
    <name type="synonym">Medicago tribuloides</name>
    <dbReference type="NCBI Taxonomy" id="3880"/>
    <lineage>
        <taxon>Eukaryota</taxon>
        <taxon>Viridiplantae</taxon>
        <taxon>Streptophyta</taxon>
        <taxon>Embryophyta</taxon>
        <taxon>Tracheophyta</taxon>
        <taxon>Spermatophyta</taxon>
        <taxon>Magnoliopsida</taxon>
        <taxon>eudicotyledons</taxon>
        <taxon>Gunneridae</taxon>
        <taxon>Pentapetalae</taxon>
        <taxon>rosids</taxon>
        <taxon>fabids</taxon>
        <taxon>Fabales</taxon>
        <taxon>Fabaceae</taxon>
        <taxon>Papilionoideae</taxon>
        <taxon>50 kb inversion clade</taxon>
        <taxon>NPAAA clade</taxon>
        <taxon>Hologalegina</taxon>
        <taxon>IRL clade</taxon>
        <taxon>Trifolieae</taxon>
        <taxon>Medicago</taxon>
    </lineage>
</organism>
<dbReference type="AlphaFoldDB" id="Q2HV76"/>
<reference evidence="3 5" key="4">
    <citation type="journal article" date="2014" name="BMC Genomics">
        <title>An improved genome release (version Mt4.0) for the model legume Medicago truncatula.</title>
        <authorList>
            <person name="Tang H."/>
            <person name="Krishnakumar V."/>
            <person name="Bidwell S."/>
            <person name="Rosen B."/>
            <person name="Chan A."/>
            <person name="Zhou S."/>
            <person name="Gentzbittel L."/>
            <person name="Childs K.L."/>
            <person name="Yandell M."/>
            <person name="Gundlach H."/>
            <person name="Mayer K.F."/>
            <person name="Schwartz D.C."/>
            <person name="Town C.D."/>
        </authorList>
    </citation>
    <scope>GENOME REANNOTATION</scope>
    <source>
        <strain evidence="4 5">cv. Jemalong A17</strain>
    </source>
</reference>
<reference evidence="3 5" key="3">
    <citation type="journal article" date="2011" name="Nature">
        <title>The Medicago genome provides insight into the evolution of rhizobial symbioses.</title>
        <authorList>
            <person name="Young N.D."/>
            <person name="Debelle F."/>
            <person name="Oldroyd G.E."/>
            <person name="Geurts R."/>
            <person name="Cannon S.B."/>
            <person name="Udvardi M.K."/>
            <person name="Benedito V.A."/>
            <person name="Mayer K.F."/>
            <person name="Gouzy J."/>
            <person name="Schoof H."/>
            <person name="Van de Peer Y."/>
            <person name="Proost S."/>
            <person name="Cook D.R."/>
            <person name="Meyers B.C."/>
            <person name="Spannagl M."/>
            <person name="Cheung F."/>
            <person name="De Mita S."/>
            <person name="Krishnakumar V."/>
            <person name="Gundlach H."/>
            <person name="Zhou S."/>
            <person name="Mudge J."/>
            <person name="Bharti A.K."/>
            <person name="Murray J.D."/>
            <person name="Naoumkina M.A."/>
            <person name="Rosen B."/>
            <person name="Silverstein K.A."/>
            <person name="Tang H."/>
            <person name="Rombauts S."/>
            <person name="Zhao P.X."/>
            <person name="Zhou P."/>
            <person name="Barbe V."/>
            <person name="Bardou P."/>
            <person name="Bechner M."/>
            <person name="Bellec A."/>
            <person name="Berger A."/>
            <person name="Berges H."/>
            <person name="Bidwell S."/>
            <person name="Bisseling T."/>
            <person name="Choisne N."/>
            <person name="Couloux A."/>
            <person name="Denny R."/>
            <person name="Deshpande S."/>
            <person name="Dai X."/>
            <person name="Doyle J.J."/>
            <person name="Dudez A.M."/>
            <person name="Farmer A.D."/>
            <person name="Fouteau S."/>
            <person name="Franken C."/>
            <person name="Gibelin C."/>
            <person name="Gish J."/>
            <person name="Goldstein S."/>
            <person name="Gonzalez A.J."/>
            <person name="Green P.J."/>
            <person name="Hallab A."/>
            <person name="Hartog M."/>
            <person name="Hua A."/>
            <person name="Humphray S.J."/>
            <person name="Jeong D.H."/>
            <person name="Jing Y."/>
            <person name="Jocker A."/>
            <person name="Kenton S.M."/>
            <person name="Kim D.J."/>
            <person name="Klee K."/>
            <person name="Lai H."/>
            <person name="Lang C."/>
            <person name="Lin S."/>
            <person name="Macmil S.L."/>
            <person name="Magdelenat G."/>
            <person name="Matthews L."/>
            <person name="McCorrison J."/>
            <person name="Monaghan E.L."/>
            <person name="Mun J.H."/>
            <person name="Najar F.Z."/>
            <person name="Nicholson C."/>
            <person name="Noirot C."/>
            <person name="O'Bleness M."/>
            <person name="Paule C.R."/>
            <person name="Poulain J."/>
            <person name="Prion F."/>
            <person name="Qin B."/>
            <person name="Qu C."/>
            <person name="Retzel E.F."/>
            <person name="Riddle C."/>
            <person name="Sallet E."/>
            <person name="Samain S."/>
            <person name="Samson N."/>
            <person name="Sanders I."/>
            <person name="Saurat O."/>
            <person name="Scarpelli C."/>
            <person name="Schiex T."/>
            <person name="Segurens B."/>
            <person name="Severin A.J."/>
            <person name="Sherrier D.J."/>
            <person name="Shi R."/>
            <person name="Sims S."/>
            <person name="Singer S.R."/>
            <person name="Sinharoy S."/>
            <person name="Sterck L."/>
            <person name="Viollet A."/>
            <person name="Wang B.B."/>
            <person name="Wang K."/>
            <person name="Wang M."/>
            <person name="Wang X."/>
            <person name="Warfsmann J."/>
            <person name="Weissenbach J."/>
            <person name="White D.D."/>
            <person name="White J.D."/>
            <person name="Wiley G.B."/>
            <person name="Wincker P."/>
            <person name="Xing Y."/>
            <person name="Yang L."/>
            <person name="Yao Z."/>
            <person name="Ying F."/>
            <person name="Zhai J."/>
            <person name="Zhou L."/>
            <person name="Zuber A."/>
            <person name="Denarie J."/>
            <person name="Dixon R.A."/>
            <person name="May G.D."/>
            <person name="Schwartz D.C."/>
            <person name="Rogers J."/>
            <person name="Quetier F."/>
            <person name="Town C.D."/>
            <person name="Roe B.A."/>
        </authorList>
    </citation>
    <scope>NUCLEOTIDE SEQUENCE [LARGE SCALE GENOMIC DNA]</scope>
    <source>
        <strain evidence="3">A17</strain>
        <strain evidence="4 5">cv. Jemalong A17</strain>
    </source>
</reference>
<gene>
    <name evidence="4" type="primary">11405177</name>
    <name evidence="3" type="ordered locus">MTR_7g079370</name>
    <name evidence="2" type="ORF">MtrDRAFT_AC148994g13v2</name>
</gene>
<keyword evidence="5" id="KW-1185">Reference proteome</keyword>
<accession>G7KQK0</accession>
<dbReference type="OrthoDB" id="591557at2759"/>
<evidence type="ECO:0000313" key="2">
    <source>
        <dbReference type="EMBL" id="ABD28571.1"/>
    </source>
</evidence>
<dbReference type="EnsemblPlants" id="AES80328">
    <property type="protein sequence ID" value="AES80328"/>
    <property type="gene ID" value="MTR_7g079370"/>
</dbReference>
<protein>
    <submittedName>
        <fullName evidence="3">F-box protein interaction domain protein</fullName>
    </submittedName>
    <submittedName>
        <fullName evidence="2">F-box protein interaction domain; Galactose oxidase, central</fullName>
    </submittedName>
</protein>
<dbReference type="Pfam" id="PF07734">
    <property type="entry name" value="FBA_1"/>
    <property type="match status" value="1"/>
</dbReference>
<evidence type="ECO:0000313" key="3">
    <source>
        <dbReference type="EMBL" id="AES80328.2"/>
    </source>
</evidence>
<dbReference type="NCBIfam" id="TIGR01640">
    <property type="entry name" value="F_box_assoc_1"/>
    <property type="match status" value="1"/>
</dbReference>
<dbReference type="InterPro" id="IPR050796">
    <property type="entry name" value="SCF_F-box_component"/>
</dbReference>
<proteinExistence type="predicted"/>
<dbReference type="Proteomes" id="UP000002051">
    <property type="component" value="Unassembled WGS sequence"/>
</dbReference>
<dbReference type="HOGENOM" id="CLU_027176_3_0_1"/>
<evidence type="ECO:0000313" key="4">
    <source>
        <dbReference type="EnsemblPlants" id="AES80328"/>
    </source>
</evidence>
<dbReference type="PANTHER" id="PTHR31672">
    <property type="entry name" value="BNACNNG10540D PROTEIN"/>
    <property type="match status" value="1"/>
</dbReference>
<dbReference type="PaxDb" id="3880-AES80328"/>
<dbReference type="SUPFAM" id="SSF50965">
    <property type="entry name" value="Galactose oxidase, central domain"/>
    <property type="match status" value="1"/>
</dbReference>
<accession>Q2HV76</accession>